<name>A0A0A9GI39_ARUDO</name>
<evidence type="ECO:0000313" key="1">
    <source>
        <dbReference type="EMBL" id="JAE24795.1"/>
    </source>
</evidence>
<dbReference type="EMBL" id="GBRH01173101">
    <property type="protein sequence ID" value="JAE24795.1"/>
    <property type="molecule type" value="Transcribed_RNA"/>
</dbReference>
<protein>
    <submittedName>
        <fullName evidence="1">Uncharacterized protein</fullName>
    </submittedName>
</protein>
<sequence>MSLFPDTHLSDQISSLERSFTIRNLSYSVLF</sequence>
<dbReference type="AlphaFoldDB" id="A0A0A9GI39"/>
<reference evidence="1" key="2">
    <citation type="journal article" date="2015" name="Data Brief">
        <title>Shoot transcriptome of the giant reed, Arundo donax.</title>
        <authorList>
            <person name="Barrero R.A."/>
            <person name="Guerrero F.D."/>
            <person name="Moolhuijzen P."/>
            <person name="Goolsby J.A."/>
            <person name="Tidwell J."/>
            <person name="Bellgard S.E."/>
            <person name="Bellgard M.I."/>
        </authorList>
    </citation>
    <scope>NUCLEOTIDE SEQUENCE</scope>
    <source>
        <tissue evidence="1">Shoot tissue taken approximately 20 cm above the soil surface</tissue>
    </source>
</reference>
<proteinExistence type="predicted"/>
<reference evidence="1" key="1">
    <citation type="submission" date="2014-09" db="EMBL/GenBank/DDBJ databases">
        <authorList>
            <person name="Magalhaes I.L.F."/>
            <person name="Oliveira U."/>
            <person name="Santos F.R."/>
            <person name="Vidigal T.H.D.A."/>
            <person name="Brescovit A.D."/>
            <person name="Santos A.J."/>
        </authorList>
    </citation>
    <scope>NUCLEOTIDE SEQUENCE</scope>
    <source>
        <tissue evidence="1">Shoot tissue taken approximately 20 cm above the soil surface</tissue>
    </source>
</reference>
<organism evidence="1">
    <name type="scientific">Arundo donax</name>
    <name type="common">Giant reed</name>
    <name type="synonym">Donax arundinaceus</name>
    <dbReference type="NCBI Taxonomy" id="35708"/>
    <lineage>
        <taxon>Eukaryota</taxon>
        <taxon>Viridiplantae</taxon>
        <taxon>Streptophyta</taxon>
        <taxon>Embryophyta</taxon>
        <taxon>Tracheophyta</taxon>
        <taxon>Spermatophyta</taxon>
        <taxon>Magnoliopsida</taxon>
        <taxon>Liliopsida</taxon>
        <taxon>Poales</taxon>
        <taxon>Poaceae</taxon>
        <taxon>PACMAD clade</taxon>
        <taxon>Arundinoideae</taxon>
        <taxon>Arundineae</taxon>
        <taxon>Arundo</taxon>
    </lineage>
</organism>
<accession>A0A0A9GI39</accession>